<dbReference type="EMBL" id="OU892281">
    <property type="protein sequence ID" value="CAG9769063.1"/>
    <property type="molecule type" value="Genomic_DNA"/>
</dbReference>
<keyword evidence="1" id="KW-0433">Leucine-rich repeat</keyword>
<protein>
    <submittedName>
        <fullName evidence="5">Uncharacterized protein</fullName>
    </submittedName>
</protein>
<evidence type="ECO:0000256" key="1">
    <source>
        <dbReference type="ARBA" id="ARBA00022614"/>
    </source>
</evidence>
<dbReference type="PANTHER" id="PTHR24369">
    <property type="entry name" value="ANTIGEN BSP, PUTATIVE-RELATED"/>
    <property type="match status" value="1"/>
</dbReference>
<dbReference type="InterPro" id="IPR050541">
    <property type="entry name" value="LRR_TM_domain-containing"/>
</dbReference>
<dbReference type="PANTHER" id="PTHR24369:SF210">
    <property type="entry name" value="CHAOPTIN-RELATED"/>
    <property type="match status" value="1"/>
</dbReference>
<keyword evidence="6" id="KW-1185">Reference proteome</keyword>
<proteinExistence type="predicted"/>
<dbReference type="PROSITE" id="PS51450">
    <property type="entry name" value="LRR"/>
    <property type="match status" value="1"/>
</dbReference>
<keyword evidence="2 4" id="KW-0732">Signal</keyword>
<dbReference type="InterPro" id="IPR032675">
    <property type="entry name" value="LRR_dom_sf"/>
</dbReference>
<dbReference type="InterPro" id="IPR003591">
    <property type="entry name" value="Leu-rich_rpt_typical-subtyp"/>
</dbReference>
<feature type="chain" id="PRO_5040472004" evidence="4">
    <location>
        <begin position="21"/>
        <end position="361"/>
    </location>
</feature>
<dbReference type="InterPro" id="IPR001611">
    <property type="entry name" value="Leu-rich_rpt"/>
</dbReference>
<dbReference type="Proteomes" id="UP001152799">
    <property type="component" value="Chromosome 5"/>
</dbReference>
<organism evidence="5 6">
    <name type="scientific">Ceutorhynchus assimilis</name>
    <name type="common">cabbage seed weevil</name>
    <dbReference type="NCBI Taxonomy" id="467358"/>
    <lineage>
        <taxon>Eukaryota</taxon>
        <taxon>Metazoa</taxon>
        <taxon>Ecdysozoa</taxon>
        <taxon>Arthropoda</taxon>
        <taxon>Hexapoda</taxon>
        <taxon>Insecta</taxon>
        <taxon>Pterygota</taxon>
        <taxon>Neoptera</taxon>
        <taxon>Endopterygota</taxon>
        <taxon>Coleoptera</taxon>
        <taxon>Polyphaga</taxon>
        <taxon>Cucujiformia</taxon>
        <taxon>Curculionidae</taxon>
        <taxon>Ceutorhynchinae</taxon>
        <taxon>Ceutorhynchus</taxon>
    </lineage>
</organism>
<gene>
    <name evidence="5" type="ORF">CEUTPL_LOCUS9579</name>
</gene>
<evidence type="ECO:0000256" key="4">
    <source>
        <dbReference type="SAM" id="SignalP"/>
    </source>
</evidence>
<dbReference type="AlphaFoldDB" id="A0A9N9QG72"/>
<feature type="signal peptide" evidence="4">
    <location>
        <begin position="1"/>
        <end position="20"/>
    </location>
</feature>
<dbReference type="Gene3D" id="3.80.10.10">
    <property type="entry name" value="Ribonuclease Inhibitor"/>
    <property type="match status" value="2"/>
</dbReference>
<dbReference type="SMART" id="SM00369">
    <property type="entry name" value="LRR_TYP"/>
    <property type="match status" value="5"/>
</dbReference>
<evidence type="ECO:0000313" key="5">
    <source>
        <dbReference type="EMBL" id="CAG9769063.1"/>
    </source>
</evidence>
<dbReference type="OrthoDB" id="676979at2759"/>
<dbReference type="SUPFAM" id="SSF52058">
    <property type="entry name" value="L domain-like"/>
    <property type="match status" value="1"/>
</dbReference>
<reference evidence="5" key="1">
    <citation type="submission" date="2022-01" db="EMBL/GenBank/DDBJ databases">
        <authorList>
            <person name="King R."/>
        </authorList>
    </citation>
    <scope>NUCLEOTIDE SEQUENCE</scope>
</reference>
<keyword evidence="3" id="KW-0677">Repeat</keyword>
<accession>A0A9N9QG72</accession>
<dbReference type="GO" id="GO:0005886">
    <property type="term" value="C:plasma membrane"/>
    <property type="evidence" value="ECO:0007669"/>
    <property type="project" value="TreeGrafter"/>
</dbReference>
<name>A0A9N9QG72_9CUCU</name>
<dbReference type="Pfam" id="PF13855">
    <property type="entry name" value="LRR_8"/>
    <property type="match status" value="1"/>
</dbReference>
<evidence type="ECO:0000313" key="6">
    <source>
        <dbReference type="Proteomes" id="UP001152799"/>
    </source>
</evidence>
<sequence>MYTANYSFVIVICFIKVIFCDSCDNISVPVYVNRISEKIEGCINKDSFPNKIVNSIDIDCESASIQILPANFVADLNRLNELLIQGCSLKTIQPGAFFNLPKITDMDFSVNELRNIQAGVFSLIPAIKYMNLSRNFIVFVEDDAFSHLPNLEDLDLSFNRLKTLSKSWFTNTLRIEEFYVNNNEISAIPENMFAGWQQIRLINFNYNQLVNISDKVFSGTIESITFHHNLLTSINIEAFSEDISIDQFDISNNYISNLSPMLFDRITVKNFQMYGNPMECTCLYKIEQTLQKKGVNVEVPKLSNSDRNCQNVDVSVPMCGVSLKNEFCNATADDNGVISGVTKYLRELGFRDLRDWYEKCI</sequence>
<evidence type="ECO:0000256" key="3">
    <source>
        <dbReference type="ARBA" id="ARBA00022737"/>
    </source>
</evidence>
<evidence type="ECO:0000256" key="2">
    <source>
        <dbReference type="ARBA" id="ARBA00022729"/>
    </source>
</evidence>